<evidence type="ECO:0000256" key="1">
    <source>
        <dbReference type="ARBA" id="ARBA00008857"/>
    </source>
</evidence>
<evidence type="ECO:0000313" key="3">
    <source>
        <dbReference type="EMBL" id="OAH44260.1"/>
    </source>
</evidence>
<evidence type="ECO:0008006" key="5">
    <source>
        <dbReference type="Google" id="ProtNLM"/>
    </source>
</evidence>
<dbReference type="PANTHER" id="PTHR30629:SF9">
    <property type="entry name" value="PROTEIN INTB-RELATED"/>
    <property type="match status" value="1"/>
</dbReference>
<keyword evidence="2" id="KW-0229">DNA integration</keyword>
<evidence type="ECO:0000256" key="2">
    <source>
        <dbReference type="ARBA" id="ARBA00022908"/>
    </source>
</evidence>
<name>A0A177JSN1_SPHYA</name>
<gene>
    <name evidence="3" type="ORF">AX777_19535</name>
</gene>
<dbReference type="PANTHER" id="PTHR30629">
    <property type="entry name" value="PROPHAGE INTEGRASE"/>
    <property type="match status" value="1"/>
</dbReference>
<accession>A0A177JSN1</accession>
<reference evidence="3 4" key="1">
    <citation type="submission" date="2016-02" db="EMBL/GenBank/DDBJ databases">
        <authorList>
            <person name="Wen L."/>
            <person name="He K."/>
            <person name="Yang H."/>
        </authorList>
    </citation>
    <scope>NUCLEOTIDE SEQUENCE [LARGE SCALE GENOMIC DNA]</scope>
    <source>
        <strain evidence="3 4">CD09_2</strain>
    </source>
</reference>
<dbReference type="InterPro" id="IPR050808">
    <property type="entry name" value="Phage_Integrase"/>
</dbReference>
<proteinExistence type="inferred from homology"/>
<organism evidence="3 4">
    <name type="scientific">Sphingobium yanoikuyae</name>
    <name type="common">Sphingomonas yanoikuyae</name>
    <dbReference type="NCBI Taxonomy" id="13690"/>
    <lineage>
        <taxon>Bacteria</taxon>
        <taxon>Pseudomonadati</taxon>
        <taxon>Pseudomonadota</taxon>
        <taxon>Alphaproteobacteria</taxon>
        <taxon>Sphingomonadales</taxon>
        <taxon>Sphingomonadaceae</taxon>
        <taxon>Sphingobium</taxon>
    </lineage>
</organism>
<evidence type="ECO:0000313" key="4">
    <source>
        <dbReference type="Proteomes" id="UP000077262"/>
    </source>
</evidence>
<sequence length="62" mass="7294">MTAHGFRAMAATLLNECGKWHPDAIEQQLGHIEGNDVRRAYVRGEHWSERVPMMQYWSDRPR</sequence>
<dbReference type="InterPro" id="IPR011010">
    <property type="entry name" value="DNA_brk_join_enz"/>
</dbReference>
<dbReference type="Proteomes" id="UP000077262">
    <property type="component" value="Unassembled WGS sequence"/>
</dbReference>
<comment type="caution">
    <text evidence="3">The sequence shown here is derived from an EMBL/GenBank/DDBJ whole genome shotgun (WGS) entry which is preliminary data.</text>
</comment>
<dbReference type="SUPFAM" id="SSF56349">
    <property type="entry name" value="DNA breaking-rejoining enzymes"/>
    <property type="match status" value="1"/>
</dbReference>
<dbReference type="GO" id="GO:0015074">
    <property type="term" value="P:DNA integration"/>
    <property type="evidence" value="ECO:0007669"/>
    <property type="project" value="UniProtKB-KW"/>
</dbReference>
<comment type="similarity">
    <text evidence="1">Belongs to the 'phage' integrase family.</text>
</comment>
<dbReference type="AlphaFoldDB" id="A0A177JSN1"/>
<protein>
    <recommendedName>
        <fullName evidence="5">Integrase</fullName>
    </recommendedName>
</protein>
<dbReference type="EMBL" id="LSTR01000031">
    <property type="protein sequence ID" value="OAH44260.1"/>
    <property type="molecule type" value="Genomic_DNA"/>
</dbReference>
<dbReference type="GO" id="GO:0003677">
    <property type="term" value="F:DNA binding"/>
    <property type="evidence" value="ECO:0007669"/>
    <property type="project" value="InterPro"/>
</dbReference>